<sequence length="21" mass="2107">MKGKLVLEDGSVFEGSLLGGA</sequence>
<comment type="caution">
    <text evidence="1">The sequence shown here is derived from an EMBL/GenBank/DDBJ whole genome shotgun (WGS) entry which is preliminary data.</text>
</comment>
<name>W1YI30_9ZZZZ</name>
<evidence type="ECO:0000313" key="1">
    <source>
        <dbReference type="EMBL" id="ETJ42132.1"/>
    </source>
</evidence>
<dbReference type="EMBL" id="AZMM01003902">
    <property type="protein sequence ID" value="ETJ42132.1"/>
    <property type="molecule type" value="Genomic_DNA"/>
</dbReference>
<accession>W1YI30</accession>
<feature type="non-terminal residue" evidence="1">
    <location>
        <position position="21"/>
    </location>
</feature>
<proteinExistence type="predicted"/>
<organism evidence="1">
    <name type="scientific">human gut metagenome</name>
    <dbReference type="NCBI Taxonomy" id="408170"/>
    <lineage>
        <taxon>unclassified sequences</taxon>
        <taxon>metagenomes</taxon>
        <taxon>organismal metagenomes</taxon>
    </lineage>
</organism>
<dbReference type="AlphaFoldDB" id="W1YI30"/>
<gene>
    <name evidence="1" type="ORF">Q604_UNBC03902G0002</name>
</gene>
<protein>
    <submittedName>
        <fullName evidence="1">Uncharacterized protein</fullName>
    </submittedName>
</protein>
<reference evidence="1" key="1">
    <citation type="submission" date="2013-12" db="EMBL/GenBank/DDBJ databases">
        <title>A Varibaculum cambriense genome reconstructed from a premature infant gut community with otherwise low bacterial novelty that shifts toward anaerobic metabolism during the third week of life.</title>
        <authorList>
            <person name="Brown C.T."/>
            <person name="Sharon I."/>
            <person name="Thomas B.C."/>
            <person name="Castelle C.J."/>
            <person name="Morowitz M.J."/>
            <person name="Banfield J.F."/>
        </authorList>
    </citation>
    <scope>NUCLEOTIDE SEQUENCE</scope>
</reference>